<gene>
    <name evidence="2" type="ORF">Fcan01_12639</name>
</gene>
<dbReference type="OrthoDB" id="6156669at2759"/>
<accession>A0A226E5C1</accession>
<organism evidence="2 3">
    <name type="scientific">Folsomia candida</name>
    <name type="common">Springtail</name>
    <dbReference type="NCBI Taxonomy" id="158441"/>
    <lineage>
        <taxon>Eukaryota</taxon>
        <taxon>Metazoa</taxon>
        <taxon>Ecdysozoa</taxon>
        <taxon>Arthropoda</taxon>
        <taxon>Hexapoda</taxon>
        <taxon>Collembola</taxon>
        <taxon>Entomobryomorpha</taxon>
        <taxon>Isotomoidea</taxon>
        <taxon>Isotomidae</taxon>
        <taxon>Proisotominae</taxon>
        <taxon>Folsomia</taxon>
    </lineage>
</organism>
<name>A0A226E5C1_FOLCA</name>
<sequence>MSSPKEFHIDAVYPEPLSRLRRGHGMSPSETPSSASYRRAVKKQRNRGSAGTGRFRTQPVTFQEIKEVDEDNIVELESADNLRGSVGTVASSSSFRSETDLKASFQLFYQSIKAGNDDDSLDIPANISPGSVISPTTLDKQQGGDRPPPSSHNSTPHQPTSPIVISLNTRSRQSF</sequence>
<proteinExistence type="predicted"/>
<feature type="region of interest" description="Disordered" evidence="1">
    <location>
        <begin position="116"/>
        <end position="175"/>
    </location>
</feature>
<dbReference type="Proteomes" id="UP000198287">
    <property type="component" value="Unassembled WGS sequence"/>
</dbReference>
<dbReference type="AlphaFoldDB" id="A0A226E5C1"/>
<comment type="caution">
    <text evidence="2">The sequence shown here is derived from an EMBL/GenBank/DDBJ whole genome shotgun (WGS) entry which is preliminary data.</text>
</comment>
<dbReference type="EMBL" id="LNIX01000006">
    <property type="protein sequence ID" value="OXA52498.1"/>
    <property type="molecule type" value="Genomic_DNA"/>
</dbReference>
<protein>
    <submittedName>
        <fullName evidence="2">Uncharacterized protein</fullName>
    </submittedName>
</protein>
<feature type="compositionally biased region" description="Polar residues" evidence="1">
    <location>
        <begin position="128"/>
        <end position="140"/>
    </location>
</feature>
<evidence type="ECO:0000313" key="2">
    <source>
        <dbReference type="EMBL" id="OXA52498.1"/>
    </source>
</evidence>
<evidence type="ECO:0000313" key="3">
    <source>
        <dbReference type="Proteomes" id="UP000198287"/>
    </source>
</evidence>
<reference evidence="2 3" key="1">
    <citation type="submission" date="2015-12" db="EMBL/GenBank/DDBJ databases">
        <title>The genome of Folsomia candida.</title>
        <authorList>
            <person name="Faddeeva A."/>
            <person name="Derks M.F."/>
            <person name="Anvar Y."/>
            <person name="Smit S."/>
            <person name="Van Straalen N."/>
            <person name="Roelofs D."/>
        </authorList>
    </citation>
    <scope>NUCLEOTIDE SEQUENCE [LARGE SCALE GENOMIC DNA]</scope>
    <source>
        <strain evidence="2 3">VU population</strain>
        <tissue evidence="2">Whole body</tissue>
    </source>
</reference>
<feature type="region of interest" description="Disordered" evidence="1">
    <location>
        <begin position="1"/>
        <end position="58"/>
    </location>
</feature>
<evidence type="ECO:0000256" key="1">
    <source>
        <dbReference type="SAM" id="MobiDB-lite"/>
    </source>
</evidence>
<feature type="compositionally biased region" description="Polar residues" evidence="1">
    <location>
        <begin position="151"/>
        <end position="175"/>
    </location>
</feature>
<keyword evidence="3" id="KW-1185">Reference proteome</keyword>